<feature type="compositionally biased region" description="Low complexity" evidence="1">
    <location>
        <begin position="281"/>
        <end position="297"/>
    </location>
</feature>
<comment type="caution">
    <text evidence="2">The sequence shown here is derived from an EMBL/GenBank/DDBJ whole genome shotgun (WGS) entry which is preliminary data.</text>
</comment>
<evidence type="ECO:0000313" key="2">
    <source>
        <dbReference type="EMBL" id="KAL3404837.1"/>
    </source>
</evidence>
<reference evidence="2 3" key="1">
    <citation type="journal article" date="2024" name="bioRxiv">
        <title>A reference genome for Trichogramma kaykai: A tiny desert-dwelling parasitoid wasp with competing sex-ratio distorters.</title>
        <authorList>
            <person name="Culotta J."/>
            <person name="Lindsey A.R."/>
        </authorList>
    </citation>
    <scope>NUCLEOTIDE SEQUENCE [LARGE SCALE GENOMIC DNA]</scope>
    <source>
        <strain evidence="2 3">KSX58</strain>
    </source>
</reference>
<dbReference type="AlphaFoldDB" id="A0ABD2XI18"/>
<accession>A0ABD2XI18</accession>
<proteinExistence type="predicted"/>
<evidence type="ECO:0000313" key="3">
    <source>
        <dbReference type="Proteomes" id="UP001627154"/>
    </source>
</evidence>
<dbReference type="Gene3D" id="1.25.40.20">
    <property type="entry name" value="Ankyrin repeat-containing domain"/>
    <property type="match status" value="1"/>
</dbReference>
<keyword evidence="3" id="KW-1185">Reference proteome</keyword>
<dbReference type="SUPFAM" id="SSF48403">
    <property type="entry name" value="Ankyrin repeat"/>
    <property type="match status" value="1"/>
</dbReference>
<dbReference type="Proteomes" id="UP001627154">
    <property type="component" value="Unassembled WGS sequence"/>
</dbReference>
<name>A0ABD2XI18_9HYME</name>
<sequence length="340" mass="39753">MRSKREEINWEIEEDRIRFLRRFDPTVWYSESRLLDLRDIFRDEEIECLLSDYVRHKMQANRNPVTGGLVNRFIEFVARTGYKDEPKFNEDGEPLVRRTTPLHLVLRNHCPNSCSVVDDLFHIYNDFRVNYTDDLGYTHLHVAVEYRRYVFVVRFIERGQDPNVLWPGTSDSLLQAAIRNRDRDRDMMRALIRMLALIRTPPKTKKVGGCGSMTGTSRATHRFTCPWLLPCGRRIPTRVPSCCCEEEPIRTSPTMTGRRLCTLFVGDVYATTATRQRRSSRPTPSCSSSCRSMRETSGAGRRCNWPWRISCRAWSTYYWIVAPICPTSFFLTRVISPKDC</sequence>
<dbReference type="InterPro" id="IPR036770">
    <property type="entry name" value="Ankyrin_rpt-contain_sf"/>
</dbReference>
<evidence type="ECO:0000256" key="1">
    <source>
        <dbReference type="SAM" id="MobiDB-lite"/>
    </source>
</evidence>
<organism evidence="2 3">
    <name type="scientific">Trichogramma kaykai</name>
    <dbReference type="NCBI Taxonomy" id="54128"/>
    <lineage>
        <taxon>Eukaryota</taxon>
        <taxon>Metazoa</taxon>
        <taxon>Ecdysozoa</taxon>
        <taxon>Arthropoda</taxon>
        <taxon>Hexapoda</taxon>
        <taxon>Insecta</taxon>
        <taxon>Pterygota</taxon>
        <taxon>Neoptera</taxon>
        <taxon>Endopterygota</taxon>
        <taxon>Hymenoptera</taxon>
        <taxon>Apocrita</taxon>
        <taxon>Proctotrupomorpha</taxon>
        <taxon>Chalcidoidea</taxon>
        <taxon>Trichogrammatidae</taxon>
        <taxon>Trichogramma</taxon>
    </lineage>
</organism>
<dbReference type="EMBL" id="JBJJXI010000022">
    <property type="protein sequence ID" value="KAL3404837.1"/>
    <property type="molecule type" value="Genomic_DNA"/>
</dbReference>
<protein>
    <submittedName>
        <fullName evidence="2">Uncharacterized protein</fullName>
    </submittedName>
</protein>
<feature type="region of interest" description="Disordered" evidence="1">
    <location>
        <begin position="275"/>
        <end position="300"/>
    </location>
</feature>
<gene>
    <name evidence="2" type="ORF">TKK_002503</name>
</gene>